<feature type="transmembrane region" description="Helical" evidence="2">
    <location>
        <begin position="664"/>
        <end position="680"/>
    </location>
</feature>
<name>A0A1C3YLQ6_GIBZE</name>
<dbReference type="VEuPathDB" id="FungiDB:FGRAMPH1_01G26249"/>
<dbReference type="PANTHER" id="PTHR35859:SF4">
    <property type="entry name" value="MEMBRANE CHANNEL PROTEIN, PUTATIVE (AFU_ORTHOLOGUE AFUA_6G11300)-RELATED"/>
    <property type="match status" value="1"/>
</dbReference>
<evidence type="ECO:0000313" key="5">
    <source>
        <dbReference type="Proteomes" id="UP000070720"/>
    </source>
</evidence>
<feature type="compositionally biased region" description="Acidic residues" evidence="1">
    <location>
        <begin position="212"/>
        <end position="231"/>
    </location>
</feature>
<organism evidence="4 5">
    <name type="scientific">Gibberella zeae (strain ATCC MYA-4620 / CBS 123657 / FGSC 9075 / NRRL 31084 / PH-1)</name>
    <name type="common">Wheat head blight fungus</name>
    <name type="synonym">Fusarium graminearum</name>
    <dbReference type="NCBI Taxonomy" id="229533"/>
    <lineage>
        <taxon>Eukaryota</taxon>
        <taxon>Fungi</taxon>
        <taxon>Dikarya</taxon>
        <taxon>Ascomycota</taxon>
        <taxon>Pezizomycotina</taxon>
        <taxon>Sordariomycetes</taxon>
        <taxon>Hypocreomycetidae</taxon>
        <taxon>Hypocreales</taxon>
        <taxon>Nectriaceae</taxon>
        <taxon>Fusarium</taxon>
    </lineage>
</organism>
<feature type="region of interest" description="Disordered" evidence="1">
    <location>
        <begin position="1210"/>
        <end position="1302"/>
    </location>
</feature>
<feature type="transmembrane region" description="Helical" evidence="2">
    <location>
        <begin position="745"/>
        <end position="765"/>
    </location>
</feature>
<dbReference type="PANTHER" id="PTHR35859">
    <property type="entry name" value="NONSELECTIVE CATION CHANNEL PROTEIN"/>
    <property type="match status" value="1"/>
</dbReference>
<feature type="compositionally biased region" description="Low complexity" evidence="1">
    <location>
        <begin position="1010"/>
        <end position="1021"/>
    </location>
</feature>
<keyword evidence="5" id="KW-1185">Reference proteome</keyword>
<dbReference type="STRING" id="229533.A0A1C3YLQ6"/>
<feature type="compositionally biased region" description="Basic and acidic residues" evidence="1">
    <location>
        <begin position="1264"/>
        <end position="1282"/>
    </location>
</feature>
<reference evidence="5" key="2">
    <citation type="journal article" date="2010" name="Nature">
        <title>Comparative genomics reveals mobile pathogenicity chromosomes in Fusarium.</title>
        <authorList>
            <person name="Ma L.J."/>
            <person name="van der Does H.C."/>
            <person name="Borkovich K.A."/>
            <person name="Coleman J.J."/>
            <person name="Daboussi M.J."/>
            <person name="Di Pietro A."/>
            <person name="Dufresne M."/>
            <person name="Freitag M."/>
            <person name="Grabherr M."/>
            <person name="Henrissat B."/>
            <person name="Houterman P.M."/>
            <person name="Kang S."/>
            <person name="Shim W.B."/>
            <person name="Woloshuk C."/>
            <person name="Xie X."/>
            <person name="Xu J.R."/>
            <person name="Antoniw J."/>
            <person name="Baker S.E."/>
            <person name="Bluhm B.H."/>
            <person name="Breakspear A."/>
            <person name="Brown D.W."/>
            <person name="Butchko R.A."/>
            <person name="Chapman S."/>
            <person name="Coulson R."/>
            <person name="Coutinho P.M."/>
            <person name="Danchin E.G."/>
            <person name="Diener A."/>
            <person name="Gale L.R."/>
            <person name="Gardiner D.M."/>
            <person name="Goff S."/>
            <person name="Hammond-Kosack K.E."/>
            <person name="Hilburn K."/>
            <person name="Hua-Van A."/>
            <person name="Jonkers W."/>
            <person name="Kazan K."/>
            <person name="Kodira C.D."/>
            <person name="Koehrsen M."/>
            <person name="Kumar L."/>
            <person name="Lee Y.H."/>
            <person name="Li L."/>
            <person name="Manners J.M."/>
            <person name="Miranda-Saavedra D."/>
            <person name="Mukherjee M."/>
            <person name="Park G."/>
            <person name="Park J."/>
            <person name="Park S.Y."/>
            <person name="Proctor R.H."/>
            <person name="Regev A."/>
            <person name="Ruiz-Roldan M.C."/>
            <person name="Sain D."/>
            <person name="Sakthikumar S."/>
            <person name="Sykes S."/>
            <person name="Schwartz D.C."/>
            <person name="Turgeon B.G."/>
            <person name="Wapinski I."/>
            <person name="Yoder O."/>
            <person name="Young S."/>
            <person name="Zeng Q."/>
            <person name="Zhou S."/>
            <person name="Galagan J."/>
            <person name="Cuomo C.A."/>
            <person name="Kistler H.C."/>
            <person name="Rep M."/>
        </authorList>
    </citation>
    <scope>GENOME REANNOTATION</scope>
    <source>
        <strain evidence="5">ATCC MYA-4620 / CBS 123657 / FGSC 9075 / NRRL 31084 / PH-1</strain>
    </source>
</reference>
<feature type="region of interest" description="Disordered" evidence="1">
    <location>
        <begin position="113"/>
        <end position="174"/>
    </location>
</feature>
<dbReference type="Pfam" id="PF23317">
    <property type="entry name" value="YVC1_C"/>
    <property type="match status" value="1"/>
</dbReference>
<dbReference type="InterPro" id="IPR056336">
    <property type="entry name" value="YVC1_C"/>
</dbReference>
<keyword evidence="2" id="KW-1133">Transmembrane helix</keyword>
<feature type="region of interest" description="Disordered" evidence="1">
    <location>
        <begin position="866"/>
        <end position="908"/>
    </location>
</feature>
<evidence type="ECO:0000259" key="3">
    <source>
        <dbReference type="Pfam" id="PF23317"/>
    </source>
</evidence>
<feature type="compositionally biased region" description="Basic and acidic residues" evidence="1">
    <location>
        <begin position="1237"/>
        <end position="1246"/>
    </location>
</feature>
<feature type="region of interest" description="Disordered" evidence="1">
    <location>
        <begin position="1010"/>
        <end position="1089"/>
    </location>
</feature>
<feature type="region of interest" description="Disordered" evidence="1">
    <location>
        <begin position="953"/>
        <end position="992"/>
    </location>
</feature>
<feature type="transmembrane region" description="Helical" evidence="2">
    <location>
        <begin position="594"/>
        <end position="614"/>
    </location>
</feature>
<sequence length="1302" mass="147142">MVLQSRKLSNFLGFSTSSSAFRSGDFAGIYWLRNKRIARTLGQANIGREHLAPTPSSSYQDCRTRLQQRGIVVWFFFLFLLSSLIPPPTLVIETLFSLLNTNRPTFTVLHTPRRSPPWRVETTSSKAESLHKLRNHRPMFPSLLRRPRAGPRRIDRRQNTSASPSPGPARRRYTLERHATADFTEADDDDADFTHDEGLRRFRNNERRTNNDGDEEEEDEDNNDGDEEYGMNEDGRQSGLPVLPLFSASHLDSLPVYSITHAIRIIISTRTETTLSWDQLRSPQVSQFLVKPMQQQIRAQHFNRATLYALMINCLQFSKEGARYPGNAGISSTRAKVCELLTLKLLKEYNTRELIDALAYDFYPLQGLPGSQLPTSPRKSPPASSLPLIASRTSTLEVAIRASAKHLLAHPLVVQQLEAIWSGAITFHSSADSLHREPPPINSRNSNGFIGKADDRTPLLGSSAPKDSYFTPPGRRTASLYDPRQASLLKLSRLRVPRYRSFLSTISLAVLIGLFLAVLAERSVQITGLELIFWFWSAGFMLDELVGFNEQGFELYIMSVWRVFDLGILLLLIVYYCMRAYGVFLVDPHHWNDLAYDVLAANAILLLPRIFSILDHYQYFSQLLIAFRLMAVDLVAVFILIGILCSGFFFFFTLTKNSFGASDVAYKIFQILMGFTPAAWEVWDAYNWLGRALLVLFLSICHFLVVTILITVLTNSFMAIASNANEEHQYLFAINTISMVKNDALFSYIAPSNIFAWLLMPLRYFMPLRHFVWLNRTVIKVTHFPVLFCIYLYERYWLAPSMYEPTDLVEHPNRDRTRHISFMDPTSRAAIFSPSVRMREESVAGFQQDRALEEVFRRLPDPLTLRTQRRQERRKTQTAIRNWMDQHDDNEPSPEASMPHWQRRSSVGLARTSNLRRVSDVRSIASDPADLISNAGQPLWPSHFSRTRLAGETEYKDQTDADGDDELVTNDEDEDDHHTNAAQSQVARSHRISEEADSYFAPNANSFGKLASSVSSSGKSKNLAPTPRPKRGAHNRTLSTNTILFNPQDFKPVSKASSLSPPPSGQPRPRTSGRPATGEKTPRRSSPRRTIYVTNTKPRPVMPPRGITEAGAVSRSALLSIEPRNRPKDVRRLSSVDLSAISDHVGGDPIGAMPGSFQTQMAMAMMKDNHLRGVGGNDSGDRDRMGRLVLARMKTLEESFADVIKEMRDLKKSSTVPTTRRNSSGEEGPSAQMIEVAGRDRLRKYTMENNQRKVASKRPVSRRSFKEAKPGWDTKGKGKEVAYESDDEAETDDSLFQKGGSL</sequence>
<evidence type="ECO:0000256" key="2">
    <source>
        <dbReference type="SAM" id="Phobius"/>
    </source>
</evidence>
<dbReference type="InterPro" id="IPR052971">
    <property type="entry name" value="TRP_calcium_channel"/>
</dbReference>
<evidence type="ECO:0000313" key="4">
    <source>
        <dbReference type="EMBL" id="SCB65369.1"/>
    </source>
</evidence>
<reference evidence="4 5" key="3">
    <citation type="journal article" date="2015" name="BMC Genomics">
        <title>The completed genome sequence of the pathogenic ascomycete fungus Fusarium graminearum.</title>
        <authorList>
            <person name="King R."/>
            <person name="Urban M."/>
            <person name="Hammond-Kosack M.C."/>
            <person name="Hassani-Pak K."/>
            <person name="Hammond-Kosack K.E."/>
        </authorList>
    </citation>
    <scope>NUCLEOTIDE SEQUENCE [LARGE SCALE GENOMIC DNA]</scope>
    <source>
        <strain evidence="5">ATCC MYA-4620 / CBS 123657 / FGSC 9075 / NRRL 31084 / PH-1</strain>
    </source>
</reference>
<feature type="compositionally biased region" description="Polar residues" evidence="1">
    <location>
        <begin position="1213"/>
        <end position="1222"/>
    </location>
</feature>
<feature type="transmembrane region" description="Helical" evidence="2">
    <location>
        <begin position="692"/>
        <end position="713"/>
    </location>
</feature>
<feature type="compositionally biased region" description="Basic residues" evidence="1">
    <location>
        <begin position="1254"/>
        <end position="1263"/>
    </location>
</feature>
<feature type="transmembrane region" description="Helical" evidence="2">
    <location>
        <begin position="560"/>
        <end position="582"/>
    </location>
</feature>
<feature type="transmembrane region" description="Helical" evidence="2">
    <location>
        <begin position="626"/>
        <end position="652"/>
    </location>
</feature>
<keyword evidence="2" id="KW-0812">Transmembrane</keyword>
<feature type="transmembrane region" description="Helical" evidence="2">
    <location>
        <begin position="71"/>
        <end position="96"/>
    </location>
</feature>
<evidence type="ECO:0000256" key="1">
    <source>
        <dbReference type="SAM" id="MobiDB-lite"/>
    </source>
</evidence>
<feature type="transmembrane region" description="Helical" evidence="2">
    <location>
        <begin position="499"/>
        <end position="519"/>
    </location>
</feature>
<feature type="region of interest" description="Disordered" evidence="1">
    <location>
        <begin position="203"/>
        <end position="237"/>
    </location>
</feature>
<accession>A0A1C3YLQ6</accession>
<keyword evidence="2" id="KW-0472">Membrane</keyword>
<dbReference type="eggNOG" id="ENOG502QU70">
    <property type="taxonomic scope" value="Eukaryota"/>
</dbReference>
<feature type="compositionally biased region" description="Acidic residues" evidence="1">
    <location>
        <begin position="1283"/>
        <end position="1293"/>
    </location>
</feature>
<feature type="transmembrane region" description="Helical" evidence="2">
    <location>
        <begin position="531"/>
        <end position="548"/>
    </location>
</feature>
<dbReference type="InParanoid" id="A0A1C3YLQ6"/>
<reference evidence="5" key="1">
    <citation type="journal article" date="2007" name="Science">
        <title>The Fusarium graminearum genome reveals a link between localized polymorphism and pathogen specialization.</title>
        <authorList>
            <person name="Cuomo C.A."/>
            <person name="Gueldener U."/>
            <person name="Xu J.-R."/>
            <person name="Trail F."/>
            <person name="Turgeon B.G."/>
            <person name="Di Pietro A."/>
            <person name="Walton J.D."/>
            <person name="Ma L.-J."/>
            <person name="Baker S.E."/>
            <person name="Rep M."/>
            <person name="Adam G."/>
            <person name="Antoniw J."/>
            <person name="Baldwin T."/>
            <person name="Calvo S.E."/>
            <person name="Chang Y.-L."/>
            <person name="DeCaprio D."/>
            <person name="Gale L.R."/>
            <person name="Gnerre S."/>
            <person name="Goswami R.S."/>
            <person name="Hammond-Kosack K."/>
            <person name="Harris L.J."/>
            <person name="Hilburn K."/>
            <person name="Kennell J.C."/>
            <person name="Kroken S."/>
            <person name="Magnuson J.K."/>
            <person name="Mannhaupt G."/>
            <person name="Mauceli E.W."/>
            <person name="Mewes H.-W."/>
            <person name="Mitterbauer R."/>
            <person name="Muehlbauer G."/>
            <person name="Muensterkoetter M."/>
            <person name="Nelson D."/>
            <person name="O'Donnell K."/>
            <person name="Ouellet T."/>
            <person name="Qi W."/>
            <person name="Quesneville H."/>
            <person name="Roncero M.I.G."/>
            <person name="Seong K.-Y."/>
            <person name="Tetko I.V."/>
            <person name="Urban M."/>
            <person name="Waalwijk C."/>
            <person name="Ward T.J."/>
            <person name="Yao J."/>
            <person name="Birren B.W."/>
            <person name="Kistler H.C."/>
        </authorList>
    </citation>
    <scope>NUCLEOTIDE SEQUENCE [LARGE SCALE GENOMIC DNA]</scope>
    <source>
        <strain evidence="5">ATCC MYA-4620 / CBS 123657 / FGSC 9075 / NRRL 31084 / PH-1</strain>
    </source>
</reference>
<gene>
    <name evidence="4" type="ORF">FGRAMPH1_01T26249</name>
</gene>
<feature type="domain" description="Calcium channel YVC1-like C-terminal transmembrane" evidence="3">
    <location>
        <begin position="507"/>
        <end position="811"/>
    </location>
</feature>
<dbReference type="Proteomes" id="UP000070720">
    <property type="component" value="Chromosome 4"/>
</dbReference>
<proteinExistence type="predicted"/>
<feature type="compositionally biased region" description="Polar residues" evidence="1">
    <location>
        <begin position="1036"/>
        <end position="1045"/>
    </location>
</feature>
<feature type="compositionally biased region" description="Acidic residues" evidence="1">
    <location>
        <begin position="960"/>
        <end position="975"/>
    </location>
</feature>
<dbReference type="EMBL" id="HG970335">
    <property type="protein sequence ID" value="SCB65369.1"/>
    <property type="molecule type" value="Genomic_DNA"/>
</dbReference>
<protein>
    <submittedName>
        <fullName evidence="4">Chromosome 4, complete genome</fullName>
    </submittedName>
</protein>